<dbReference type="SUPFAM" id="SSF52743">
    <property type="entry name" value="Subtilisin-like"/>
    <property type="match status" value="1"/>
</dbReference>
<organism evidence="17 18">
    <name type="scientific">Clostridium paraputrificum</name>
    <dbReference type="NCBI Taxonomy" id="29363"/>
    <lineage>
        <taxon>Bacteria</taxon>
        <taxon>Bacillati</taxon>
        <taxon>Bacillota</taxon>
        <taxon>Clostridia</taxon>
        <taxon>Eubacteriales</taxon>
        <taxon>Clostridiaceae</taxon>
        <taxon>Clostridium</taxon>
    </lineage>
</organism>
<dbReference type="PROSITE" id="PS51892">
    <property type="entry name" value="SUBTILASE"/>
    <property type="match status" value="1"/>
</dbReference>
<evidence type="ECO:0000256" key="12">
    <source>
        <dbReference type="SAM" id="MobiDB-lite"/>
    </source>
</evidence>
<evidence type="ECO:0000256" key="6">
    <source>
        <dbReference type="ARBA" id="ARBA00022737"/>
    </source>
</evidence>
<evidence type="ECO:0000256" key="1">
    <source>
        <dbReference type="ARBA" id="ARBA00011073"/>
    </source>
</evidence>
<dbReference type="eggNOG" id="COG1404">
    <property type="taxonomic scope" value="Bacteria"/>
</dbReference>
<keyword evidence="18" id="KW-1185">Reference proteome</keyword>
<feature type="active site" description="Charge relay system" evidence="9 10">
    <location>
        <position position="599"/>
    </location>
</feature>
<evidence type="ECO:0000256" key="10">
    <source>
        <dbReference type="PROSITE-ProRule" id="PRU01240"/>
    </source>
</evidence>
<dbReference type="InterPro" id="IPR013783">
    <property type="entry name" value="Ig-like_fold"/>
</dbReference>
<dbReference type="Gene3D" id="2.60.40.1710">
    <property type="entry name" value="Subtilisin-like superfamily"/>
    <property type="match status" value="1"/>
</dbReference>
<evidence type="ECO:0000256" key="13">
    <source>
        <dbReference type="SAM" id="Phobius"/>
    </source>
</evidence>
<feature type="active site" description="Charge relay system" evidence="9 10">
    <location>
        <position position="264"/>
    </location>
</feature>
<evidence type="ECO:0000256" key="4">
    <source>
        <dbReference type="ARBA" id="ARBA00022670"/>
    </source>
</evidence>
<feature type="domain" description="C5a peptidase/Subtilisin-like protease SBT2-like Fn3-like" evidence="16">
    <location>
        <begin position="685"/>
        <end position="791"/>
    </location>
</feature>
<dbReference type="InterPro" id="IPR050131">
    <property type="entry name" value="Peptidase_S8_subtilisin-like"/>
</dbReference>
<dbReference type="PROSITE" id="PS00137">
    <property type="entry name" value="SUBTILASE_HIS"/>
    <property type="match status" value="1"/>
</dbReference>
<evidence type="ECO:0000256" key="8">
    <source>
        <dbReference type="ARBA" id="ARBA00022825"/>
    </source>
</evidence>
<evidence type="ECO:0000313" key="17">
    <source>
        <dbReference type="EMBL" id="OBY11525.1"/>
    </source>
</evidence>
<dbReference type="InterPro" id="IPR010435">
    <property type="entry name" value="C5a/SBT2-like_Fn3"/>
</dbReference>
<feature type="transmembrane region" description="Helical" evidence="13">
    <location>
        <begin position="1645"/>
        <end position="1665"/>
    </location>
</feature>
<dbReference type="GO" id="GO:0004252">
    <property type="term" value="F:serine-type endopeptidase activity"/>
    <property type="evidence" value="ECO:0007669"/>
    <property type="project" value="UniProtKB-UniRule"/>
</dbReference>
<dbReference type="InterPro" id="IPR036852">
    <property type="entry name" value="Peptidase_S8/S53_dom_sf"/>
</dbReference>
<evidence type="ECO:0000256" key="9">
    <source>
        <dbReference type="PIRSR" id="PIRSR615500-1"/>
    </source>
</evidence>
<dbReference type="PANTHER" id="PTHR43806:SF11">
    <property type="entry name" value="CEREVISIN-RELATED"/>
    <property type="match status" value="1"/>
</dbReference>
<comment type="caution">
    <text evidence="17">The sequence shown here is derived from an EMBL/GenBank/DDBJ whole genome shotgun (WGS) entry which is preliminary data.</text>
</comment>
<evidence type="ECO:0008006" key="19">
    <source>
        <dbReference type="Google" id="ProtNLM"/>
    </source>
</evidence>
<sequence length="1672" mass="180365">MRGKNKKFLSLLTAIALGTTMILGNGVKISAKEDLASKLKSELLKQMRESQGELSEHSKGQSEFGKDFDENGNKLDENEEIRVIVQLKDSPAIISESNGYDSNVKTKENTVKGAQQSVIKKVEAITGTKVKRSFGYLVNGFSISTTRKNVDKIKSISEVKSVTEVRRYYPTMAYADEITGATGVWNELGYKGEGMVVSIIDSGIDYRHKDLKVTNNDVKLTQSNMNTAIEQLDYGKYFTNKIPYGYNYADGNNDIIDVGAAGEHGMHVAGIVGANGSSDEVEGLMGVKGVAPEAQLLAMKVFSNNPEIKGAYDDDIIAAIEDSVKLGADVINMSLGSDAGFSDPDDPQEVAIKNATDKGVLCVISAGNAQVSTSSSSWEQPHNLFGTIDTGLIGSPSTASDALSVASMENTSAIGPALTYTTIGNATGKVQYSKVSGCKYDSLSNNHELVYCGIGSESDCTNSDGKIALIIRGDISFSEKYNNAINAGASAVIIYNHADGGNETISMAVDNVVADKPIFSVGYSDGEKLKSLITSGDSTIKFEQGGALSSENIDKGDMSQFTSWGPTSSLEFKPEITAPGGDIYSLANNNSYQSMSGTSMAAPHTSGAQALIIQGVKANGLNLSGRDLVTFAKNTAMNTSVPMTDKYGNGTIPYSPRRQGAGLLQIRNAINNKVIVTNSNRQASVALKEIGNNTSFTLNLKNYGNEEITYSIPEVKVYSEVTDEVGYIHEVELEGASITFDKSSVTVPANGTATVICNLNLSSVVTAQKFVEGFVKFVGNENVPSLVMPFMGFYGDWSAEKIVDDPEYTDGSTSSITAETALIGVSGENLSYIGAVSNGQYTVFDKSKMAFSPNNDGTLDEVMPYLYMLRNSKELKIQVLDQNGDILSEIYKENNVRKNLLEEYINGTSGPKLVSEGAWDGTLYNMNTGRYENVEDGNYYIRVVNKVDLPNATPQNLDMPIMVDTVAPEIDILGVESIASDNNSVNYVLKWKSNDEASGLSDIFVVIIGDKMLVLSEDNISKDSNGNYYAIIPFALETTNDVVVATMDNAGNFGLDEEVISNVTNADVKFTNISNGMIISADMLADGKYIVNGLANDSVGVLKINGEDVEIENNRFNYPLSVAEGVNEVSLYAEDRDGNTIVRTSILVLLDTIAPALSVTPDIGTVSPYYTTTEDSINLQVSVSEINEFTGNYVGAYLGVNSEDLQPISLDANGKGSVEVNLTDGLNGISIIAADAAGNISYKDMVISRYSEDNNLSVEFYNLEALNFISAQLTENDFYTIEGKLSNKPGVFKISGEDVTVKDDLTFEFKQKLEQGTNRINVYLEDKDGKVIVNKNYKVLYDSKAPSVSFDLNVRDDNKVYTNNENFTLKGNVTDSLHGYSLYINGEAVLTLDQMFVEGEDKLQREFSKDIRLQQGVNNVLVEVVDMMGNSVAQYIPVILDKEAPVKPSINLSTTELTNKPVNVTISSNETQIDKIEYSFDGENYTEYNGQFSVGISSKVYARVTDYAGNVSEVALAEVKIDTEAPQVNITNIGEGQEFTESVTPNVVCNDEEATITLLLNGNSYYGEEITAEGEYILEAYVTDKAGNKSLVVTRHFKIVSDSAVITPPSGGDTDNPSKPGDSTEPGDTNNTQGIPSKTGDSNSMTVVIVLVALMLCSGAAVVVIRKKKKVE</sequence>
<dbReference type="PANTHER" id="PTHR43806">
    <property type="entry name" value="PEPTIDASE S8"/>
    <property type="match status" value="1"/>
</dbReference>
<dbReference type="Pfam" id="PF02225">
    <property type="entry name" value="PA"/>
    <property type="match status" value="1"/>
</dbReference>
<protein>
    <recommendedName>
        <fullName evidence="19">Lactocepin</fullName>
    </recommendedName>
</protein>
<dbReference type="Gene3D" id="2.60.40.10">
    <property type="entry name" value="Immunoglobulins"/>
    <property type="match status" value="2"/>
</dbReference>
<dbReference type="Pfam" id="PF00082">
    <property type="entry name" value="Peptidase_S8"/>
    <property type="match status" value="1"/>
</dbReference>
<dbReference type="OrthoDB" id="9762689at2"/>
<keyword evidence="13" id="KW-0812">Transmembrane</keyword>
<dbReference type="InterPro" id="IPR023827">
    <property type="entry name" value="Peptidase_S8_Asp-AS"/>
</dbReference>
<feature type="active site" description="Charge relay system" evidence="9 10">
    <location>
        <position position="201"/>
    </location>
</feature>
<proteinExistence type="inferred from homology"/>
<dbReference type="CDD" id="cd07475">
    <property type="entry name" value="Peptidases_S8_C5a_Peptidase"/>
    <property type="match status" value="1"/>
</dbReference>
<name>A0A1B8RRS0_9CLOT</name>
<evidence type="ECO:0000256" key="2">
    <source>
        <dbReference type="ARBA" id="ARBA00022512"/>
    </source>
</evidence>
<dbReference type="GO" id="GO:0006508">
    <property type="term" value="P:proteolysis"/>
    <property type="evidence" value="ECO:0007669"/>
    <property type="project" value="UniProtKB-KW"/>
</dbReference>
<comment type="similarity">
    <text evidence="1 10 11">Belongs to the peptidase S8 family.</text>
</comment>
<evidence type="ECO:0000259" key="16">
    <source>
        <dbReference type="Pfam" id="PF06280"/>
    </source>
</evidence>
<dbReference type="PROSITE" id="PS00138">
    <property type="entry name" value="SUBTILASE_SER"/>
    <property type="match status" value="1"/>
</dbReference>
<evidence type="ECO:0000259" key="15">
    <source>
        <dbReference type="Pfam" id="PF02225"/>
    </source>
</evidence>
<dbReference type="PRINTS" id="PR00723">
    <property type="entry name" value="SUBTILISIN"/>
</dbReference>
<evidence type="ECO:0000256" key="11">
    <source>
        <dbReference type="RuleBase" id="RU003355"/>
    </source>
</evidence>
<evidence type="ECO:0000256" key="3">
    <source>
        <dbReference type="ARBA" id="ARBA00022525"/>
    </source>
</evidence>
<gene>
    <name evidence="17" type="ORF">CP373A1_03770</name>
</gene>
<keyword evidence="5" id="KW-0732">Signal</keyword>
<feature type="region of interest" description="Disordered" evidence="12">
    <location>
        <begin position="47"/>
        <end position="73"/>
    </location>
</feature>
<keyword evidence="7 10" id="KW-0378">Hydrolase</keyword>
<dbReference type="GO" id="GO:0016020">
    <property type="term" value="C:membrane"/>
    <property type="evidence" value="ECO:0007669"/>
    <property type="project" value="InterPro"/>
</dbReference>
<dbReference type="InterPro" id="IPR000209">
    <property type="entry name" value="Peptidase_S8/S53_dom"/>
</dbReference>
<dbReference type="InterPro" id="IPR003137">
    <property type="entry name" value="PA_domain"/>
</dbReference>
<dbReference type="EMBL" id="MAPZ01000011">
    <property type="protein sequence ID" value="OBY11525.1"/>
    <property type="molecule type" value="Genomic_DNA"/>
</dbReference>
<dbReference type="InterPro" id="IPR023828">
    <property type="entry name" value="Peptidase_S8_Ser-AS"/>
</dbReference>
<evidence type="ECO:0000256" key="7">
    <source>
        <dbReference type="ARBA" id="ARBA00022801"/>
    </source>
</evidence>
<keyword evidence="13" id="KW-1133">Transmembrane helix</keyword>
<keyword evidence="4 10" id="KW-0645">Protease</keyword>
<evidence type="ECO:0000256" key="5">
    <source>
        <dbReference type="ARBA" id="ARBA00022729"/>
    </source>
</evidence>
<keyword evidence="13" id="KW-0472">Membrane</keyword>
<keyword evidence="2" id="KW-0134">Cell wall</keyword>
<feature type="compositionally biased region" description="Polar residues" evidence="12">
    <location>
        <begin position="1626"/>
        <end position="1639"/>
    </location>
</feature>
<dbReference type="Gene3D" id="3.40.50.200">
    <property type="entry name" value="Peptidase S8/S53 domain"/>
    <property type="match status" value="1"/>
</dbReference>
<feature type="region of interest" description="Disordered" evidence="12">
    <location>
        <begin position="1604"/>
        <end position="1639"/>
    </location>
</feature>
<feature type="domain" description="Peptidase S8/S53" evidence="14">
    <location>
        <begin position="192"/>
        <end position="662"/>
    </location>
</feature>
<keyword evidence="3" id="KW-0964">Secreted</keyword>
<dbReference type="Pfam" id="PF06280">
    <property type="entry name" value="fn3_5"/>
    <property type="match status" value="1"/>
</dbReference>
<dbReference type="Proteomes" id="UP000092714">
    <property type="component" value="Unassembled WGS sequence"/>
</dbReference>
<feature type="domain" description="PA" evidence="15">
    <location>
        <begin position="448"/>
        <end position="529"/>
    </location>
</feature>
<dbReference type="PROSITE" id="PS00136">
    <property type="entry name" value="SUBTILASE_ASP"/>
    <property type="match status" value="1"/>
</dbReference>
<dbReference type="RefSeq" id="WP_065254378.1">
    <property type="nucleotide sequence ID" value="NZ_CABJAZ010000001.1"/>
</dbReference>
<keyword evidence="6" id="KW-0677">Repeat</keyword>
<dbReference type="InterPro" id="IPR022398">
    <property type="entry name" value="Peptidase_S8_His-AS"/>
</dbReference>
<evidence type="ECO:0000313" key="18">
    <source>
        <dbReference type="Proteomes" id="UP000092714"/>
    </source>
</evidence>
<dbReference type="Gene3D" id="3.50.30.30">
    <property type="match status" value="1"/>
</dbReference>
<dbReference type="InterPro" id="IPR015500">
    <property type="entry name" value="Peptidase_S8_subtilisin-rel"/>
</dbReference>
<accession>A0A1B8RRS0</accession>
<evidence type="ECO:0000259" key="14">
    <source>
        <dbReference type="Pfam" id="PF00082"/>
    </source>
</evidence>
<dbReference type="SUPFAM" id="SSF52025">
    <property type="entry name" value="PA domain"/>
    <property type="match status" value="1"/>
</dbReference>
<keyword evidence="8 10" id="KW-0720">Serine protease</keyword>
<dbReference type="InterPro" id="IPR046450">
    <property type="entry name" value="PA_dom_sf"/>
</dbReference>
<dbReference type="CDD" id="cd02133">
    <property type="entry name" value="PA_C5a_like"/>
    <property type="match status" value="1"/>
</dbReference>
<dbReference type="InterPro" id="IPR034216">
    <property type="entry name" value="C5a_Peptidase"/>
</dbReference>
<reference evidence="17 18" key="1">
    <citation type="submission" date="2016-06" db="EMBL/GenBank/DDBJ databases">
        <authorList>
            <person name="Kjaerup R.B."/>
            <person name="Dalgaard T.S."/>
            <person name="Juul-Madsen H.R."/>
        </authorList>
    </citation>
    <scope>NUCLEOTIDE SEQUENCE [LARGE SCALE GENOMIC DNA]</scope>
    <source>
        <strain evidence="17 18">373-A1</strain>
    </source>
</reference>